<reference evidence="1" key="1">
    <citation type="submission" date="2021-05" db="EMBL/GenBank/DDBJ databases">
        <authorList>
            <person name="Alioto T."/>
            <person name="Alioto T."/>
            <person name="Gomez Garrido J."/>
        </authorList>
    </citation>
    <scope>NUCLEOTIDE SEQUENCE</scope>
</reference>
<dbReference type="EMBL" id="HBUE01078533">
    <property type="protein sequence ID" value="CAG6476448.1"/>
    <property type="molecule type" value="Transcribed_RNA"/>
</dbReference>
<proteinExistence type="predicted"/>
<accession>A0A8D8BL59</accession>
<organism evidence="1">
    <name type="scientific">Culex pipiens</name>
    <name type="common">House mosquito</name>
    <dbReference type="NCBI Taxonomy" id="7175"/>
    <lineage>
        <taxon>Eukaryota</taxon>
        <taxon>Metazoa</taxon>
        <taxon>Ecdysozoa</taxon>
        <taxon>Arthropoda</taxon>
        <taxon>Hexapoda</taxon>
        <taxon>Insecta</taxon>
        <taxon>Pterygota</taxon>
        <taxon>Neoptera</taxon>
        <taxon>Endopterygota</taxon>
        <taxon>Diptera</taxon>
        <taxon>Nematocera</taxon>
        <taxon>Culicoidea</taxon>
        <taxon>Culicidae</taxon>
        <taxon>Culicinae</taxon>
        <taxon>Culicini</taxon>
        <taxon>Culex</taxon>
        <taxon>Culex</taxon>
    </lineage>
</organism>
<name>A0A8D8BL59_CULPI</name>
<protein>
    <submittedName>
        <fullName evidence="1">(northern house mosquito) hypothetical protein</fullName>
    </submittedName>
</protein>
<sequence length="112" mass="11240">MSLASVEDVDLDDGFFLPPEEGVVDGLRTYLRLDFGVVAGEGASKAARSGAFGTVKPASGVDSEGFGEVLSLSRFRGTSSSFSVDERIVFGGSGDSVGSSGGVGTSGTCSGF</sequence>
<dbReference type="AlphaFoldDB" id="A0A8D8BL59"/>
<evidence type="ECO:0000313" key="1">
    <source>
        <dbReference type="EMBL" id="CAG6476448.1"/>
    </source>
</evidence>